<reference evidence="1 2" key="1">
    <citation type="submission" date="2012-05" db="EMBL/GenBank/DDBJ databases">
        <title>Finished chromosome of genome of Oscillatoria sp. PCC 7112.</title>
        <authorList>
            <consortium name="US DOE Joint Genome Institute"/>
            <person name="Gugger M."/>
            <person name="Coursin T."/>
            <person name="Rippka R."/>
            <person name="Tandeau De Marsac N."/>
            <person name="Huntemann M."/>
            <person name="Wei C.-L."/>
            <person name="Han J."/>
            <person name="Detter J.C."/>
            <person name="Han C."/>
            <person name="Tapia R."/>
            <person name="Davenport K."/>
            <person name="Daligault H."/>
            <person name="Erkkila T."/>
            <person name="Gu W."/>
            <person name="Munk A.C.C."/>
            <person name="Teshima H."/>
            <person name="Xu Y."/>
            <person name="Chain P."/>
            <person name="Chen A."/>
            <person name="Krypides N."/>
            <person name="Mavromatis K."/>
            <person name="Markowitz V."/>
            <person name="Szeto E."/>
            <person name="Ivanova N."/>
            <person name="Mikhailova N."/>
            <person name="Ovchinnikova G."/>
            <person name="Pagani I."/>
            <person name="Pati A."/>
            <person name="Goodwin L."/>
            <person name="Peters L."/>
            <person name="Pitluck S."/>
            <person name="Woyke T."/>
            <person name="Kerfeld C."/>
        </authorList>
    </citation>
    <scope>NUCLEOTIDE SEQUENCE [LARGE SCALE GENOMIC DNA]</scope>
    <source>
        <strain evidence="1 2">PCC 7112</strain>
    </source>
</reference>
<organism evidence="1 2">
    <name type="scientific">Phormidium nigroviride PCC 7112</name>
    <dbReference type="NCBI Taxonomy" id="179408"/>
    <lineage>
        <taxon>Bacteria</taxon>
        <taxon>Bacillati</taxon>
        <taxon>Cyanobacteriota</taxon>
        <taxon>Cyanophyceae</taxon>
        <taxon>Oscillatoriophycideae</taxon>
        <taxon>Oscillatoriales</taxon>
        <taxon>Oscillatoriaceae</taxon>
        <taxon>Phormidium</taxon>
    </lineage>
</organism>
<keyword evidence="2" id="KW-1185">Reference proteome</keyword>
<dbReference type="eggNOG" id="ENOG5034402">
    <property type="taxonomic scope" value="Bacteria"/>
</dbReference>
<sequence length="56" mass="6537">MIRKPLQMEKNGKLLQHNFSVLSQVYRMMARDALQVLRHGSKSRNLTKDVRSEAKP</sequence>
<proteinExistence type="predicted"/>
<accession>K9VMJ4</accession>
<name>K9VMJ4_9CYAN</name>
<dbReference type="KEGG" id="oni:Osc7112_4466"/>
<gene>
    <name evidence="1" type="ORF">Osc7112_4466</name>
</gene>
<dbReference type="HOGENOM" id="CLU_3009949_0_0_3"/>
<evidence type="ECO:0000313" key="1">
    <source>
        <dbReference type="EMBL" id="AFZ08764.1"/>
    </source>
</evidence>
<protein>
    <submittedName>
        <fullName evidence="1">Uncharacterized protein</fullName>
    </submittedName>
</protein>
<dbReference type="RefSeq" id="WP_015178004.1">
    <property type="nucleotide sequence ID" value="NC_019729.1"/>
</dbReference>
<dbReference type="AlphaFoldDB" id="K9VMJ4"/>
<dbReference type="EMBL" id="CP003614">
    <property type="protein sequence ID" value="AFZ08764.1"/>
    <property type="molecule type" value="Genomic_DNA"/>
</dbReference>
<evidence type="ECO:0000313" key="2">
    <source>
        <dbReference type="Proteomes" id="UP000010478"/>
    </source>
</evidence>
<dbReference type="Proteomes" id="UP000010478">
    <property type="component" value="Chromosome"/>
</dbReference>
<dbReference type="STRING" id="179408.Osc7112_4466"/>